<dbReference type="InterPro" id="IPR045851">
    <property type="entry name" value="AMP-bd_C_sf"/>
</dbReference>
<feature type="domain" description="AMP-dependent synthetase/ligase" evidence="1">
    <location>
        <begin position="7"/>
        <end position="356"/>
    </location>
</feature>
<gene>
    <name evidence="3" type="ORF">D0Z08_18130</name>
</gene>
<dbReference type="PROSITE" id="PS00455">
    <property type="entry name" value="AMP_BINDING"/>
    <property type="match status" value="1"/>
</dbReference>
<protein>
    <submittedName>
        <fullName evidence="3">Acyl-CoA synthetase</fullName>
    </submittedName>
</protein>
<evidence type="ECO:0000259" key="2">
    <source>
        <dbReference type="Pfam" id="PF13193"/>
    </source>
</evidence>
<keyword evidence="4" id="KW-1185">Reference proteome</keyword>
<evidence type="ECO:0000313" key="3">
    <source>
        <dbReference type="EMBL" id="RHW25694.1"/>
    </source>
</evidence>
<dbReference type="Pfam" id="PF13193">
    <property type="entry name" value="AMP-binding_C"/>
    <property type="match status" value="1"/>
</dbReference>
<dbReference type="SUPFAM" id="SSF56801">
    <property type="entry name" value="Acetyl-CoA synthetase-like"/>
    <property type="match status" value="1"/>
</dbReference>
<dbReference type="EMBL" id="QXGH01000022">
    <property type="protein sequence ID" value="RHW25694.1"/>
    <property type="molecule type" value="Genomic_DNA"/>
</dbReference>
<evidence type="ECO:0000313" key="4">
    <source>
        <dbReference type="Proteomes" id="UP000283644"/>
    </source>
</evidence>
<evidence type="ECO:0000259" key="1">
    <source>
        <dbReference type="Pfam" id="PF00501"/>
    </source>
</evidence>
<dbReference type="PANTHER" id="PTHR24096">
    <property type="entry name" value="LONG-CHAIN-FATTY-ACID--COA LIGASE"/>
    <property type="match status" value="1"/>
</dbReference>
<dbReference type="AlphaFoldDB" id="A0A417XZB6"/>
<accession>A0A417XZB6</accession>
<dbReference type="OrthoDB" id="9803968at2"/>
<dbReference type="InterPro" id="IPR025110">
    <property type="entry name" value="AMP-bd_C"/>
</dbReference>
<dbReference type="PANTHER" id="PTHR24096:SF323">
    <property type="entry name" value="BLR3536 PROTEIN"/>
    <property type="match status" value="1"/>
</dbReference>
<dbReference type="Gene3D" id="3.40.50.12780">
    <property type="entry name" value="N-terminal domain of ligase-like"/>
    <property type="match status" value="1"/>
</dbReference>
<dbReference type="InterPro" id="IPR000873">
    <property type="entry name" value="AMP-dep_synth/lig_dom"/>
</dbReference>
<proteinExistence type="predicted"/>
<organism evidence="3 4">
    <name type="scientific">Nocardioides immobilis</name>
    <dbReference type="NCBI Taxonomy" id="2049295"/>
    <lineage>
        <taxon>Bacteria</taxon>
        <taxon>Bacillati</taxon>
        <taxon>Actinomycetota</taxon>
        <taxon>Actinomycetes</taxon>
        <taxon>Propionibacteriales</taxon>
        <taxon>Nocardioidaceae</taxon>
        <taxon>Nocardioides</taxon>
    </lineage>
</organism>
<feature type="domain" description="AMP-binding enzyme C-terminal" evidence="2">
    <location>
        <begin position="418"/>
        <end position="496"/>
    </location>
</feature>
<dbReference type="RefSeq" id="WP_118926661.1">
    <property type="nucleotide sequence ID" value="NZ_QXGH01000022.1"/>
</dbReference>
<dbReference type="Pfam" id="PF00501">
    <property type="entry name" value="AMP-binding"/>
    <property type="match status" value="1"/>
</dbReference>
<dbReference type="Proteomes" id="UP000283644">
    <property type="component" value="Unassembled WGS sequence"/>
</dbReference>
<reference evidence="3 4" key="1">
    <citation type="submission" date="2018-09" db="EMBL/GenBank/DDBJ databases">
        <title>Genome sequencing of Nocardioides immobilis CCTCC AB 2017083 for comparison to Nocardioides silvaticus.</title>
        <authorList>
            <person name="Li C."/>
            <person name="Wang G."/>
        </authorList>
    </citation>
    <scope>NUCLEOTIDE SEQUENCE [LARGE SCALE GENOMIC DNA]</scope>
    <source>
        <strain evidence="3 4">CCTCC AB 2017083</strain>
    </source>
</reference>
<dbReference type="InterPro" id="IPR020845">
    <property type="entry name" value="AMP-binding_CS"/>
</dbReference>
<name>A0A417XZB6_9ACTN</name>
<dbReference type="GO" id="GO:0016405">
    <property type="term" value="F:CoA-ligase activity"/>
    <property type="evidence" value="ECO:0007669"/>
    <property type="project" value="TreeGrafter"/>
</dbReference>
<sequence>MFPGVIAQSTPDKPAVIMAGSGRTLTYGQLDERSAEIAAALHDLGLRKGDVVALLADNAPECYEVYWALLRSGLYITPVNRNLSAEEVAYIVNDSGARVLIASAALGELVATVRQSVDVVHAFAFGGAVDGYDDYGKLLTSGAPRLTDQPRGSDMMYSSGTTGRPKGVRQAMLPIQVDEPGDPITGLLGGVFKVGPDDVYLQPAPVYHAAPLKWSGAVQSLGGTVVMMEKFDAEGALAAIQDHKITVAQFVPTMFVRMLQLPEDVRTSYDTSSLRLAVHAAAPCPPEVKQAMIDWWGPIVFEYYGSTEQHGITFVSTPEWLGKRGTVGKAMIGIAHICDDEGKELAAGEVGSVYFERDARPFDYHNDPDKTAEATHPQHPTWTTVGDLGYLDEDGYLFLTDRKAFVIISGGVNIYPQEVENVLTLHPQIYDVAVIGVPDEEMGQQVKAVVQLKGGVEPGPELERELIAYVRERIAHFKAPRSVDFVDTIPRTPTGKLVKRELEKFYAPAGAGS</sequence>
<dbReference type="Gene3D" id="3.30.300.30">
    <property type="match status" value="1"/>
</dbReference>
<comment type="caution">
    <text evidence="3">The sequence shown here is derived from an EMBL/GenBank/DDBJ whole genome shotgun (WGS) entry which is preliminary data.</text>
</comment>
<dbReference type="InterPro" id="IPR042099">
    <property type="entry name" value="ANL_N_sf"/>
</dbReference>